<reference evidence="1" key="2">
    <citation type="submission" date="2020-05" db="UniProtKB">
        <authorList>
            <consortium name="EnsemblMetazoa"/>
        </authorList>
    </citation>
    <scope>IDENTIFICATION</scope>
    <source>
        <strain evidence="1">ACHKN1017</strain>
    </source>
</reference>
<name>A0A182KBP0_9DIPT</name>
<protein>
    <submittedName>
        <fullName evidence="1">Uncharacterized protein</fullName>
    </submittedName>
</protein>
<evidence type="ECO:0000313" key="2">
    <source>
        <dbReference type="Proteomes" id="UP000075881"/>
    </source>
</evidence>
<dbReference type="STRING" id="43041.A0A182KBP0"/>
<dbReference type="Proteomes" id="UP000075881">
    <property type="component" value="Unassembled WGS sequence"/>
</dbReference>
<dbReference type="EnsemblMetazoa" id="ACHR008177-RA">
    <property type="protein sequence ID" value="ACHR008177-PA"/>
    <property type="gene ID" value="ACHR008177"/>
</dbReference>
<proteinExistence type="predicted"/>
<accession>A0A182KBP0</accession>
<organism evidence="1 2">
    <name type="scientific">Anopheles christyi</name>
    <dbReference type="NCBI Taxonomy" id="43041"/>
    <lineage>
        <taxon>Eukaryota</taxon>
        <taxon>Metazoa</taxon>
        <taxon>Ecdysozoa</taxon>
        <taxon>Arthropoda</taxon>
        <taxon>Hexapoda</taxon>
        <taxon>Insecta</taxon>
        <taxon>Pterygota</taxon>
        <taxon>Neoptera</taxon>
        <taxon>Endopterygota</taxon>
        <taxon>Diptera</taxon>
        <taxon>Nematocera</taxon>
        <taxon>Culicoidea</taxon>
        <taxon>Culicidae</taxon>
        <taxon>Anophelinae</taxon>
        <taxon>Anopheles</taxon>
    </lineage>
</organism>
<evidence type="ECO:0000313" key="1">
    <source>
        <dbReference type="EnsemblMetazoa" id="ACHR008177-PA"/>
    </source>
</evidence>
<dbReference type="AlphaFoldDB" id="A0A182KBP0"/>
<sequence>MLSRFDFEATVPSKVRFEPANVTLTPDGGLPMKITVRAGRAKVA</sequence>
<keyword evidence="2" id="KW-1185">Reference proteome</keyword>
<dbReference type="VEuPathDB" id="VectorBase:ACHR008177"/>
<reference evidence="2" key="1">
    <citation type="submission" date="2013-03" db="EMBL/GenBank/DDBJ databases">
        <title>The Genome Sequence of Anopheles christyi ACHKN1017.</title>
        <authorList>
            <consortium name="The Broad Institute Genomics Platform"/>
            <person name="Neafsey D.E."/>
            <person name="Besansky N."/>
            <person name="Walker B."/>
            <person name="Young S.K."/>
            <person name="Zeng Q."/>
            <person name="Gargeya S."/>
            <person name="Fitzgerald M."/>
            <person name="Haas B."/>
            <person name="Abouelleil A."/>
            <person name="Allen A.W."/>
            <person name="Alvarado L."/>
            <person name="Arachchi H.M."/>
            <person name="Berlin A.M."/>
            <person name="Chapman S.B."/>
            <person name="Gainer-Dewar J."/>
            <person name="Goldberg J."/>
            <person name="Griggs A."/>
            <person name="Gujja S."/>
            <person name="Hansen M."/>
            <person name="Howarth C."/>
            <person name="Imamovic A."/>
            <person name="Ireland A."/>
            <person name="Larimer J."/>
            <person name="McCowan C."/>
            <person name="Murphy C."/>
            <person name="Pearson M."/>
            <person name="Poon T.W."/>
            <person name="Priest M."/>
            <person name="Roberts A."/>
            <person name="Saif S."/>
            <person name="Shea T."/>
            <person name="Sisk P."/>
            <person name="Sykes S."/>
            <person name="Wortman J."/>
            <person name="Nusbaum C."/>
            <person name="Birren B."/>
        </authorList>
    </citation>
    <scope>NUCLEOTIDE SEQUENCE [LARGE SCALE GENOMIC DNA]</scope>
    <source>
        <strain evidence="2">ACHKN1017</strain>
    </source>
</reference>